<dbReference type="OrthoDB" id="5340906at2759"/>
<dbReference type="AlphaFoldDB" id="A0A8H4AU18"/>
<dbReference type="Proteomes" id="UP000439903">
    <property type="component" value="Unassembled WGS sequence"/>
</dbReference>
<evidence type="ECO:0000313" key="2">
    <source>
        <dbReference type="Proteomes" id="UP000439903"/>
    </source>
</evidence>
<organism evidence="1 2">
    <name type="scientific">Gigaspora margarita</name>
    <dbReference type="NCBI Taxonomy" id="4874"/>
    <lineage>
        <taxon>Eukaryota</taxon>
        <taxon>Fungi</taxon>
        <taxon>Fungi incertae sedis</taxon>
        <taxon>Mucoromycota</taxon>
        <taxon>Glomeromycotina</taxon>
        <taxon>Glomeromycetes</taxon>
        <taxon>Diversisporales</taxon>
        <taxon>Gigasporaceae</taxon>
        <taxon>Gigaspora</taxon>
    </lineage>
</organism>
<accession>A0A8H4AU18</accession>
<name>A0A8H4AU18_GIGMA</name>
<dbReference type="EMBL" id="WTPW01000229">
    <property type="protein sequence ID" value="KAF0532590.1"/>
    <property type="molecule type" value="Genomic_DNA"/>
</dbReference>
<gene>
    <name evidence="1" type="ORF">F8M41_011093</name>
</gene>
<protein>
    <submittedName>
        <fullName evidence="1">Uncharacterized protein</fullName>
    </submittedName>
</protein>
<reference evidence="1 2" key="1">
    <citation type="journal article" date="2019" name="Environ. Microbiol.">
        <title>At the nexus of three kingdoms: the genome of the mycorrhizal fungus Gigaspora margarita provides insights into plant, endobacterial and fungal interactions.</title>
        <authorList>
            <person name="Venice F."/>
            <person name="Ghignone S."/>
            <person name="Salvioli di Fossalunga A."/>
            <person name="Amselem J."/>
            <person name="Novero M."/>
            <person name="Xianan X."/>
            <person name="Sedzielewska Toro K."/>
            <person name="Morin E."/>
            <person name="Lipzen A."/>
            <person name="Grigoriev I.V."/>
            <person name="Henrissat B."/>
            <person name="Martin F.M."/>
            <person name="Bonfante P."/>
        </authorList>
    </citation>
    <scope>NUCLEOTIDE SEQUENCE [LARGE SCALE GENOMIC DNA]</scope>
    <source>
        <strain evidence="1 2">BEG34</strain>
    </source>
</reference>
<proteinExistence type="predicted"/>
<comment type="caution">
    <text evidence="1">The sequence shown here is derived from an EMBL/GenBank/DDBJ whole genome shotgun (WGS) entry which is preliminary data.</text>
</comment>
<keyword evidence="2" id="KW-1185">Reference proteome</keyword>
<evidence type="ECO:0000313" key="1">
    <source>
        <dbReference type="EMBL" id="KAF0532590.1"/>
    </source>
</evidence>
<sequence>MPFNFTKPKLRESGKTSLKEGKKWVLIFRVYNDVEFEVAKSHEQTKLLMDSYKLEKVLKDIYIQLCKEIKMKLKIKADTGGGYDPHGNPNEYISIINKGEQLFEAPSNVKKLQDLMKVLANIWVVKEMIRECIKIVNLRDERNDVLNELVNMGNHTESSSRKIVLSWTYY</sequence>